<name>A0A1F5V198_FRAXR</name>
<dbReference type="InterPro" id="IPR001505">
    <property type="entry name" value="Copper_CuA"/>
</dbReference>
<evidence type="ECO:0000256" key="11">
    <source>
        <dbReference type="ARBA" id="ARBA00023008"/>
    </source>
</evidence>
<accession>A0A1F5V198</accession>
<evidence type="ECO:0000256" key="6">
    <source>
        <dbReference type="ARBA" id="ARBA00022692"/>
    </source>
</evidence>
<dbReference type="Gene3D" id="2.60.40.420">
    <property type="entry name" value="Cupredoxins - blue copper proteins"/>
    <property type="match status" value="1"/>
</dbReference>
<evidence type="ECO:0000256" key="12">
    <source>
        <dbReference type="ARBA" id="ARBA00023136"/>
    </source>
</evidence>
<evidence type="ECO:0000256" key="14">
    <source>
        <dbReference type="ARBA" id="ARBA00031399"/>
    </source>
</evidence>
<protein>
    <recommendedName>
        <fullName evidence="3">cytochrome-c oxidase</fullName>
        <ecNumber evidence="3">7.1.1.9</ecNumber>
    </recommendedName>
    <alternativeName>
        <fullName evidence="14">Cytochrome aa3 subunit 2</fullName>
    </alternativeName>
</protein>
<evidence type="ECO:0000256" key="2">
    <source>
        <dbReference type="ARBA" id="ARBA00007866"/>
    </source>
</evidence>
<dbReference type="GO" id="GO:0004129">
    <property type="term" value="F:cytochrome-c oxidase activity"/>
    <property type="evidence" value="ECO:0007669"/>
    <property type="project" value="UniProtKB-EC"/>
</dbReference>
<keyword evidence="9" id="KW-0249">Electron transport</keyword>
<feature type="transmembrane region" description="Helical" evidence="15">
    <location>
        <begin position="5"/>
        <end position="25"/>
    </location>
</feature>
<comment type="caution">
    <text evidence="17">The sequence shown here is derived from an EMBL/GenBank/DDBJ whole genome shotgun (WGS) entry which is preliminary data.</text>
</comment>
<dbReference type="CDD" id="cd13919">
    <property type="entry name" value="CuRO_HCO_II_like_5"/>
    <property type="match status" value="1"/>
</dbReference>
<evidence type="ECO:0000256" key="15">
    <source>
        <dbReference type="SAM" id="Phobius"/>
    </source>
</evidence>
<dbReference type="PANTHER" id="PTHR22888:SF9">
    <property type="entry name" value="CYTOCHROME C OXIDASE SUBUNIT 2"/>
    <property type="match status" value="1"/>
</dbReference>
<evidence type="ECO:0000313" key="17">
    <source>
        <dbReference type="EMBL" id="OGF57186.1"/>
    </source>
</evidence>
<keyword evidence="4" id="KW-0813">Transport</keyword>
<sequence>MALAVVLILIVIGSVVLTVGGFWWFQPLASNWSSIDVLMVITIVVTGVAFIAVNLFIAYVVFRYRSQKGRQALFQPDDHKLEKTLIIITTVGIVVLLAPGLFFYARYISPPPSSQVVEVLAQQWLWSYRYPGQDGLLGHADPKLISGGNPFGIDTQDPASRDDIIIQGKELHLPAGRPVIMQIRAVDVLHSFYVPEFRIKMDAVPGIVTKAWFTPEKTGEFQVLCAELCGVGHFSMLSKVMVDSEGDFEKWLEQQPTVAQTMGLLEEAR</sequence>
<evidence type="ECO:0000256" key="8">
    <source>
        <dbReference type="ARBA" id="ARBA00022967"/>
    </source>
</evidence>
<gene>
    <name evidence="17" type="ORF">A2Z21_03150</name>
</gene>
<dbReference type="GO" id="GO:0042773">
    <property type="term" value="P:ATP synthesis coupled electron transport"/>
    <property type="evidence" value="ECO:0007669"/>
    <property type="project" value="TreeGrafter"/>
</dbReference>
<dbReference type="Gene3D" id="1.10.287.90">
    <property type="match status" value="1"/>
</dbReference>
<dbReference type="GO" id="GO:0016020">
    <property type="term" value="C:membrane"/>
    <property type="evidence" value="ECO:0007669"/>
    <property type="project" value="UniProtKB-SubCell"/>
</dbReference>
<keyword evidence="12 15" id="KW-0472">Membrane</keyword>
<keyword evidence="11" id="KW-0186">Copper</keyword>
<evidence type="ECO:0000256" key="4">
    <source>
        <dbReference type="ARBA" id="ARBA00022448"/>
    </source>
</evidence>
<dbReference type="InterPro" id="IPR014222">
    <property type="entry name" value="Cyt_c_oxidase_su2"/>
</dbReference>
<dbReference type="GO" id="GO:0005507">
    <property type="term" value="F:copper ion binding"/>
    <property type="evidence" value="ECO:0007669"/>
    <property type="project" value="InterPro"/>
</dbReference>
<comment type="subcellular location">
    <subcellularLocation>
        <location evidence="1">Membrane</location>
        <topology evidence="1">Multi-pass membrane protein</topology>
    </subcellularLocation>
</comment>
<dbReference type="PROSITE" id="PS00078">
    <property type="entry name" value="COX2"/>
    <property type="match status" value="1"/>
</dbReference>
<dbReference type="EMBL" id="MFGX01000017">
    <property type="protein sequence ID" value="OGF57186.1"/>
    <property type="molecule type" value="Genomic_DNA"/>
</dbReference>
<dbReference type="InterPro" id="IPR002429">
    <property type="entry name" value="CcO_II-like_C"/>
</dbReference>
<dbReference type="InterPro" id="IPR008972">
    <property type="entry name" value="Cupredoxin"/>
</dbReference>
<reference evidence="17 18" key="1">
    <citation type="journal article" date="2016" name="Nat. Commun.">
        <title>Thousands of microbial genomes shed light on interconnected biogeochemical processes in an aquifer system.</title>
        <authorList>
            <person name="Anantharaman K."/>
            <person name="Brown C.T."/>
            <person name="Hug L.A."/>
            <person name="Sharon I."/>
            <person name="Castelle C.J."/>
            <person name="Probst A.J."/>
            <person name="Thomas B.C."/>
            <person name="Singh A."/>
            <person name="Wilkins M.J."/>
            <person name="Karaoz U."/>
            <person name="Brodie E.L."/>
            <person name="Williams K.H."/>
            <person name="Hubbard S.S."/>
            <person name="Banfield J.F."/>
        </authorList>
    </citation>
    <scope>NUCLEOTIDE SEQUENCE [LARGE SCALE GENOMIC DNA]</scope>
    <source>
        <strain evidence="18">RBG_16_55_9</strain>
    </source>
</reference>
<dbReference type="STRING" id="1817864.A2Z21_03150"/>
<dbReference type="PROSITE" id="PS50857">
    <property type="entry name" value="COX2_CUA"/>
    <property type="match status" value="1"/>
</dbReference>
<evidence type="ECO:0000256" key="7">
    <source>
        <dbReference type="ARBA" id="ARBA00022723"/>
    </source>
</evidence>
<keyword evidence="8" id="KW-1278">Translocase</keyword>
<dbReference type="GO" id="GO:0016491">
    <property type="term" value="F:oxidoreductase activity"/>
    <property type="evidence" value="ECO:0007669"/>
    <property type="project" value="InterPro"/>
</dbReference>
<evidence type="ECO:0000256" key="3">
    <source>
        <dbReference type="ARBA" id="ARBA00012949"/>
    </source>
</evidence>
<evidence type="ECO:0000256" key="1">
    <source>
        <dbReference type="ARBA" id="ARBA00004141"/>
    </source>
</evidence>
<comment type="function">
    <text evidence="13">Subunits I and II form the functional core of the enzyme complex. Electrons originating in cytochrome c are transferred via heme a and Cu(A) to the binuclear center formed by heme a3 and Cu(B).</text>
</comment>
<dbReference type="PRINTS" id="PR01166">
    <property type="entry name" value="CYCOXIDASEII"/>
</dbReference>
<comment type="similarity">
    <text evidence="2">Belongs to the cytochrome c oxidase subunit 2 family.</text>
</comment>
<dbReference type="Pfam" id="PF00116">
    <property type="entry name" value="COX2"/>
    <property type="match status" value="1"/>
</dbReference>
<dbReference type="InterPro" id="IPR045187">
    <property type="entry name" value="CcO_II"/>
</dbReference>
<evidence type="ECO:0000256" key="9">
    <source>
        <dbReference type="ARBA" id="ARBA00022982"/>
    </source>
</evidence>
<dbReference type="AlphaFoldDB" id="A0A1F5V198"/>
<evidence type="ECO:0000256" key="5">
    <source>
        <dbReference type="ARBA" id="ARBA00022660"/>
    </source>
</evidence>
<keyword evidence="7" id="KW-0479">Metal-binding</keyword>
<keyword evidence="6 15" id="KW-0812">Transmembrane</keyword>
<keyword evidence="10 15" id="KW-1133">Transmembrane helix</keyword>
<organism evidence="17 18">
    <name type="scientific">Fraserbacteria sp. (strain RBG_16_55_9)</name>
    <dbReference type="NCBI Taxonomy" id="1817864"/>
    <lineage>
        <taxon>Bacteria</taxon>
        <taxon>Candidatus Fraseribacteriota</taxon>
    </lineage>
</organism>
<feature type="transmembrane region" description="Helical" evidence="15">
    <location>
        <begin position="83"/>
        <end position="105"/>
    </location>
</feature>
<dbReference type="SUPFAM" id="SSF49503">
    <property type="entry name" value="Cupredoxins"/>
    <property type="match status" value="1"/>
</dbReference>
<keyword evidence="5" id="KW-0679">Respiratory chain</keyword>
<dbReference type="PANTHER" id="PTHR22888">
    <property type="entry name" value="CYTOCHROME C OXIDASE, SUBUNIT II"/>
    <property type="match status" value="1"/>
</dbReference>
<evidence type="ECO:0000259" key="16">
    <source>
        <dbReference type="PROSITE" id="PS50857"/>
    </source>
</evidence>
<evidence type="ECO:0000313" key="18">
    <source>
        <dbReference type="Proteomes" id="UP000179157"/>
    </source>
</evidence>
<dbReference type="NCBIfam" id="TIGR02866">
    <property type="entry name" value="CoxB"/>
    <property type="match status" value="1"/>
</dbReference>
<feature type="domain" description="Cytochrome oxidase subunit II copper A binding" evidence="16">
    <location>
        <begin position="112"/>
        <end position="254"/>
    </location>
</feature>
<evidence type="ECO:0000256" key="13">
    <source>
        <dbReference type="ARBA" id="ARBA00024688"/>
    </source>
</evidence>
<dbReference type="InterPro" id="IPR036257">
    <property type="entry name" value="Cyt_c_oxidase_su2_TM_sf"/>
</dbReference>
<proteinExistence type="inferred from homology"/>
<evidence type="ECO:0000256" key="10">
    <source>
        <dbReference type="ARBA" id="ARBA00022989"/>
    </source>
</evidence>
<dbReference type="EC" id="7.1.1.9" evidence="3"/>
<dbReference type="Proteomes" id="UP000179157">
    <property type="component" value="Unassembled WGS sequence"/>
</dbReference>
<feature type="transmembrane region" description="Helical" evidence="15">
    <location>
        <begin position="37"/>
        <end position="62"/>
    </location>
</feature>
<dbReference type="SUPFAM" id="SSF81464">
    <property type="entry name" value="Cytochrome c oxidase subunit II-like, transmembrane region"/>
    <property type="match status" value="1"/>
</dbReference>